<dbReference type="PANTHER" id="PTHR23501">
    <property type="entry name" value="MAJOR FACILITATOR SUPERFAMILY"/>
    <property type="match status" value="1"/>
</dbReference>
<accession>A0AAN9ULI0</accession>
<feature type="transmembrane region" description="Helical" evidence="6">
    <location>
        <begin position="248"/>
        <end position="267"/>
    </location>
</feature>
<keyword evidence="3 6" id="KW-1133">Transmembrane helix</keyword>
<dbReference type="PANTHER" id="PTHR23501:SF43">
    <property type="entry name" value="MULTIDRUG TRANSPORTER, PUTATIVE (AFU_ORTHOLOGUE AFUA_6G03040)-RELATED"/>
    <property type="match status" value="1"/>
</dbReference>
<dbReference type="GO" id="GO:0022857">
    <property type="term" value="F:transmembrane transporter activity"/>
    <property type="evidence" value="ECO:0007669"/>
    <property type="project" value="InterPro"/>
</dbReference>
<feature type="compositionally biased region" description="Polar residues" evidence="5">
    <location>
        <begin position="9"/>
        <end position="33"/>
    </location>
</feature>
<dbReference type="AlphaFoldDB" id="A0AAN9ULI0"/>
<keyword evidence="9" id="KW-1185">Reference proteome</keyword>
<feature type="transmembrane region" description="Helical" evidence="6">
    <location>
        <begin position="213"/>
        <end position="236"/>
    </location>
</feature>
<evidence type="ECO:0000256" key="1">
    <source>
        <dbReference type="ARBA" id="ARBA00004141"/>
    </source>
</evidence>
<feature type="domain" description="Major facilitator superfamily (MFS) profile" evidence="7">
    <location>
        <begin position="1"/>
        <end position="297"/>
    </location>
</feature>
<feature type="transmembrane region" description="Helical" evidence="6">
    <location>
        <begin position="104"/>
        <end position="125"/>
    </location>
</feature>
<name>A0AAN9ULI0_9PEZI</name>
<comment type="caution">
    <text evidence="8">The sequence shown here is derived from an EMBL/GenBank/DDBJ whole genome shotgun (WGS) entry which is preliminary data.</text>
</comment>
<dbReference type="InterPro" id="IPR036259">
    <property type="entry name" value="MFS_trans_sf"/>
</dbReference>
<feature type="compositionally biased region" description="Basic and acidic residues" evidence="5">
    <location>
        <begin position="34"/>
        <end position="45"/>
    </location>
</feature>
<evidence type="ECO:0000259" key="7">
    <source>
        <dbReference type="PROSITE" id="PS50850"/>
    </source>
</evidence>
<feature type="region of interest" description="Disordered" evidence="5">
    <location>
        <begin position="1"/>
        <end position="45"/>
    </location>
</feature>
<dbReference type="GO" id="GO:0005886">
    <property type="term" value="C:plasma membrane"/>
    <property type="evidence" value="ECO:0007669"/>
    <property type="project" value="TreeGrafter"/>
</dbReference>
<comment type="subcellular location">
    <subcellularLocation>
        <location evidence="1">Membrane</location>
        <topology evidence="1">Multi-pass membrane protein</topology>
    </subcellularLocation>
</comment>
<sequence>MVDDPYATAPNTGSSGSELELQSNDAVKSSSATAEERVQSDDKKKLMNGPSLLTSTCWGRVGAIVIFAKLSGIFGRKTIYATTIAIFVVASAACGGAQTFVQLIIFRAFQGAGGGAAYSLSTVLLTDLVPSEKLASAIAQVTMGIPLSMLLGPIIGGAISGSPGTNWRWIFLINVPIGAAAFVALLCAMPSGFPYQQQTGRRHHKDIRAPTAYLARLDLLGSTLLLLATLSLTAGFEEADSRFAWNSAYVISLLVISVVLWAALMAWERRVTLANAIREPVLPWRFLTSRAMIGILA</sequence>
<proteinExistence type="predicted"/>
<dbReference type="PROSITE" id="PS50850">
    <property type="entry name" value="MFS"/>
    <property type="match status" value="1"/>
</dbReference>
<evidence type="ECO:0000313" key="9">
    <source>
        <dbReference type="Proteomes" id="UP001320420"/>
    </source>
</evidence>
<evidence type="ECO:0000256" key="5">
    <source>
        <dbReference type="SAM" id="MobiDB-lite"/>
    </source>
</evidence>
<protein>
    <recommendedName>
        <fullName evidence="7">Major facilitator superfamily (MFS) profile domain-containing protein</fullName>
    </recommendedName>
</protein>
<evidence type="ECO:0000256" key="3">
    <source>
        <dbReference type="ARBA" id="ARBA00022989"/>
    </source>
</evidence>
<keyword evidence="2 6" id="KW-0812">Transmembrane</keyword>
<evidence type="ECO:0000256" key="4">
    <source>
        <dbReference type="ARBA" id="ARBA00023136"/>
    </source>
</evidence>
<dbReference type="InterPro" id="IPR020846">
    <property type="entry name" value="MFS_dom"/>
</dbReference>
<evidence type="ECO:0000256" key="2">
    <source>
        <dbReference type="ARBA" id="ARBA00022692"/>
    </source>
</evidence>
<evidence type="ECO:0000256" key="6">
    <source>
        <dbReference type="SAM" id="Phobius"/>
    </source>
</evidence>
<feature type="transmembrane region" description="Helical" evidence="6">
    <location>
        <begin position="171"/>
        <end position="193"/>
    </location>
</feature>
<feature type="transmembrane region" description="Helical" evidence="6">
    <location>
        <begin position="137"/>
        <end position="159"/>
    </location>
</feature>
<feature type="transmembrane region" description="Helical" evidence="6">
    <location>
        <begin position="79"/>
        <end position="98"/>
    </location>
</feature>
<dbReference type="EMBL" id="JAKJXP020000065">
    <property type="protein sequence ID" value="KAK7750375.1"/>
    <property type="molecule type" value="Genomic_DNA"/>
</dbReference>
<reference evidence="8 9" key="1">
    <citation type="submission" date="2024-02" db="EMBL/GenBank/DDBJ databases">
        <title>De novo assembly and annotation of 12 fungi associated with fruit tree decline syndrome in Ontario, Canada.</title>
        <authorList>
            <person name="Sulman M."/>
            <person name="Ellouze W."/>
            <person name="Ilyukhin E."/>
        </authorList>
    </citation>
    <scope>NUCLEOTIDE SEQUENCE [LARGE SCALE GENOMIC DNA]</scope>
    <source>
        <strain evidence="8 9">M11/M66-122</strain>
    </source>
</reference>
<dbReference type="SUPFAM" id="SSF103473">
    <property type="entry name" value="MFS general substrate transporter"/>
    <property type="match status" value="1"/>
</dbReference>
<dbReference type="Proteomes" id="UP001320420">
    <property type="component" value="Unassembled WGS sequence"/>
</dbReference>
<organism evidence="8 9">
    <name type="scientific">Diatrype stigma</name>
    <dbReference type="NCBI Taxonomy" id="117547"/>
    <lineage>
        <taxon>Eukaryota</taxon>
        <taxon>Fungi</taxon>
        <taxon>Dikarya</taxon>
        <taxon>Ascomycota</taxon>
        <taxon>Pezizomycotina</taxon>
        <taxon>Sordariomycetes</taxon>
        <taxon>Xylariomycetidae</taxon>
        <taxon>Xylariales</taxon>
        <taxon>Diatrypaceae</taxon>
        <taxon>Diatrype</taxon>
    </lineage>
</organism>
<gene>
    <name evidence="8" type="ORF">SLS62_007674</name>
</gene>
<dbReference type="Gene3D" id="1.20.1720.10">
    <property type="entry name" value="Multidrug resistance protein D"/>
    <property type="match status" value="1"/>
</dbReference>
<evidence type="ECO:0000313" key="8">
    <source>
        <dbReference type="EMBL" id="KAK7750375.1"/>
    </source>
</evidence>
<dbReference type="InterPro" id="IPR011701">
    <property type="entry name" value="MFS"/>
</dbReference>
<dbReference type="Pfam" id="PF07690">
    <property type="entry name" value="MFS_1"/>
    <property type="match status" value="1"/>
</dbReference>
<keyword evidence="4 6" id="KW-0472">Membrane</keyword>